<gene>
    <name evidence="2" type="ORF">DHW31_00360</name>
</gene>
<dbReference type="PROSITE" id="PS51257">
    <property type="entry name" value="PROKAR_LIPOPROTEIN"/>
    <property type="match status" value="1"/>
</dbReference>
<evidence type="ECO:0000259" key="1">
    <source>
        <dbReference type="Pfam" id="PF17127"/>
    </source>
</evidence>
<sequence>MKRFFLILIIFLLFLSSCKEKHYQQSIQKIADKTGQQIQGFPLPDVPAMLTTPEQRSEFLANHFWDRYAFDDSLSRSQSPQITEQAWVDYLDLLNRVPLTVAQSALKKLMLKVATHGKGVFTHFTNLADKYLYDPNAPTRNEEFYIPVLEAMCETSVFTETDKLRPQGRLELARKNRPGSKAIDFSYYTAEGMRGSLYGVKAEYTLLFINNPGCHACDEYIAAIESSAVINTLLADGRLKILSVYPDEELDEWKRHLSDFPSEWINGYDKNATIKTRGTYDLKAIPTLYLLNKDKVVLLKDAPLGLIESFLDAR</sequence>
<dbReference type="EMBL" id="DPVG01000009">
    <property type="protein sequence ID" value="HCK23234.1"/>
    <property type="molecule type" value="Genomic_DNA"/>
</dbReference>
<proteinExistence type="predicted"/>
<dbReference type="Gene3D" id="3.40.30.10">
    <property type="entry name" value="Glutaredoxin"/>
    <property type="match status" value="1"/>
</dbReference>
<dbReference type="SUPFAM" id="SSF52833">
    <property type="entry name" value="Thioredoxin-like"/>
    <property type="match status" value="1"/>
</dbReference>
<accession>A0A3D2SBM6</accession>
<dbReference type="InterPro" id="IPR036249">
    <property type="entry name" value="Thioredoxin-like_sf"/>
</dbReference>
<organism evidence="2 3">
    <name type="scientific">Bacteroides graminisolvens</name>
    <dbReference type="NCBI Taxonomy" id="477666"/>
    <lineage>
        <taxon>Bacteria</taxon>
        <taxon>Pseudomonadati</taxon>
        <taxon>Bacteroidota</taxon>
        <taxon>Bacteroidia</taxon>
        <taxon>Bacteroidales</taxon>
        <taxon>Bacteroidaceae</taxon>
        <taxon>Bacteroides</taxon>
    </lineage>
</organism>
<protein>
    <submittedName>
        <fullName evidence="2">DUF5106 domain-containing protein</fullName>
    </submittedName>
</protein>
<dbReference type="InterPro" id="IPR033395">
    <property type="entry name" value="DUF5106"/>
</dbReference>
<dbReference type="Proteomes" id="UP000263098">
    <property type="component" value="Unassembled WGS sequence"/>
</dbReference>
<name>A0A3D2SBM6_9BACE</name>
<comment type="caution">
    <text evidence="2">The sequence shown here is derived from an EMBL/GenBank/DDBJ whole genome shotgun (WGS) entry which is preliminary data.</text>
</comment>
<reference evidence="2 3" key="1">
    <citation type="journal article" date="2018" name="Nat. Biotechnol.">
        <title>A standardized bacterial taxonomy based on genome phylogeny substantially revises the tree of life.</title>
        <authorList>
            <person name="Parks D.H."/>
            <person name="Chuvochina M."/>
            <person name="Waite D.W."/>
            <person name="Rinke C."/>
            <person name="Skarshewski A."/>
            <person name="Chaumeil P.A."/>
            <person name="Hugenholtz P."/>
        </authorList>
    </citation>
    <scope>NUCLEOTIDE SEQUENCE [LARGE SCALE GENOMIC DNA]</scope>
    <source>
        <strain evidence="2">UBA9667</strain>
    </source>
</reference>
<evidence type="ECO:0000313" key="3">
    <source>
        <dbReference type="Proteomes" id="UP000263098"/>
    </source>
</evidence>
<feature type="domain" description="DUF5106" evidence="1">
    <location>
        <begin position="24"/>
        <end position="176"/>
    </location>
</feature>
<dbReference type="AlphaFoldDB" id="A0A3D2SBM6"/>
<dbReference type="Pfam" id="PF17127">
    <property type="entry name" value="DUF5106"/>
    <property type="match status" value="1"/>
</dbReference>
<evidence type="ECO:0000313" key="2">
    <source>
        <dbReference type="EMBL" id="HCK23234.1"/>
    </source>
</evidence>